<dbReference type="PANTHER" id="PTHR42877:SF4">
    <property type="entry name" value="FAD_NAD(P)-BINDING DOMAIN-CONTAINING PROTEIN-RELATED"/>
    <property type="match status" value="1"/>
</dbReference>
<dbReference type="Gene3D" id="3.50.50.60">
    <property type="entry name" value="FAD/NAD(P)-binding domain"/>
    <property type="match status" value="3"/>
</dbReference>
<dbReference type="InterPro" id="IPR036188">
    <property type="entry name" value="FAD/NAD-bd_sf"/>
</dbReference>
<dbReference type="InterPro" id="IPR020946">
    <property type="entry name" value="Flavin_mOase-like"/>
</dbReference>
<keyword evidence="5" id="KW-0560">Oxidoreductase</keyword>
<gene>
    <name evidence="7" type="ORF">BJY01DRAFT_241852</name>
</gene>
<reference evidence="7 8" key="1">
    <citation type="submission" date="2024-07" db="EMBL/GenBank/DDBJ databases">
        <title>Section-level genome sequencing and comparative genomics of Aspergillus sections Usti and Cavernicolus.</title>
        <authorList>
            <consortium name="Lawrence Berkeley National Laboratory"/>
            <person name="Nybo J.L."/>
            <person name="Vesth T.C."/>
            <person name="Theobald S."/>
            <person name="Frisvad J.C."/>
            <person name="Larsen T.O."/>
            <person name="Kjaerboelling I."/>
            <person name="Rothschild-Mancinelli K."/>
            <person name="Lyhne E.K."/>
            <person name="Kogle M.E."/>
            <person name="Barry K."/>
            <person name="Clum A."/>
            <person name="Na H."/>
            <person name="Ledsgaard L."/>
            <person name="Lin J."/>
            <person name="Lipzen A."/>
            <person name="Kuo A."/>
            <person name="Riley R."/>
            <person name="Mondo S."/>
            <person name="Labutti K."/>
            <person name="Haridas S."/>
            <person name="Pangalinan J."/>
            <person name="Salamov A.A."/>
            <person name="Simmons B.A."/>
            <person name="Magnuson J.K."/>
            <person name="Chen J."/>
            <person name="Drula E."/>
            <person name="Henrissat B."/>
            <person name="Wiebenga A."/>
            <person name="Lubbers R.J."/>
            <person name="Gomes A.C."/>
            <person name="Makela M.R."/>
            <person name="Stajich J."/>
            <person name="Grigoriev I.V."/>
            <person name="Mortensen U.H."/>
            <person name="De Vries R.P."/>
            <person name="Baker S.E."/>
            <person name="Andersen M.R."/>
        </authorList>
    </citation>
    <scope>NUCLEOTIDE SEQUENCE [LARGE SCALE GENOMIC DNA]</scope>
    <source>
        <strain evidence="7 8">CBS 123904</strain>
    </source>
</reference>
<protein>
    <submittedName>
        <fullName evidence="7">Flavin-binding monooxygenase</fullName>
    </submittedName>
</protein>
<dbReference type="Pfam" id="PF00743">
    <property type="entry name" value="FMO-like"/>
    <property type="match status" value="1"/>
</dbReference>
<dbReference type="PANTHER" id="PTHR42877">
    <property type="entry name" value="L-ORNITHINE N(5)-MONOOXYGENASE-RELATED"/>
    <property type="match status" value="1"/>
</dbReference>
<dbReference type="SUPFAM" id="SSF51905">
    <property type="entry name" value="FAD/NAD(P)-binding domain"/>
    <property type="match status" value="1"/>
</dbReference>
<evidence type="ECO:0000256" key="5">
    <source>
        <dbReference type="ARBA" id="ARBA00023002"/>
    </source>
</evidence>
<keyword evidence="3" id="KW-0285">Flavoprotein</keyword>
<evidence type="ECO:0000256" key="1">
    <source>
        <dbReference type="ARBA" id="ARBA00001974"/>
    </source>
</evidence>
<dbReference type="GO" id="GO:0004497">
    <property type="term" value="F:monooxygenase activity"/>
    <property type="evidence" value="ECO:0007669"/>
    <property type="project" value="UniProtKB-KW"/>
</dbReference>
<keyword evidence="7" id="KW-0503">Monooxygenase</keyword>
<keyword evidence="8" id="KW-1185">Reference proteome</keyword>
<evidence type="ECO:0000313" key="7">
    <source>
        <dbReference type="EMBL" id="KAL2858523.1"/>
    </source>
</evidence>
<name>A0ABR4L4V5_9EURO</name>
<dbReference type="EMBL" id="JBFXLU010000001">
    <property type="protein sequence ID" value="KAL2858523.1"/>
    <property type="molecule type" value="Genomic_DNA"/>
</dbReference>
<evidence type="ECO:0000313" key="8">
    <source>
        <dbReference type="Proteomes" id="UP001610446"/>
    </source>
</evidence>
<accession>A0ABR4L4V5</accession>
<evidence type="ECO:0000256" key="3">
    <source>
        <dbReference type="ARBA" id="ARBA00022630"/>
    </source>
</evidence>
<evidence type="ECO:0000256" key="2">
    <source>
        <dbReference type="ARBA" id="ARBA00010139"/>
    </source>
</evidence>
<keyword evidence="4" id="KW-0274">FAD</keyword>
<feature type="region of interest" description="Disordered" evidence="6">
    <location>
        <begin position="1"/>
        <end position="23"/>
    </location>
</feature>
<dbReference type="PRINTS" id="PR00368">
    <property type="entry name" value="FADPNR"/>
</dbReference>
<comment type="caution">
    <text evidence="7">The sequence shown here is derived from an EMBL/GenBank/DDBJ whole genome shotgun (WGS) entry which is preliminary data.</text>
</comment>
<comment type="similarity">
    <text evidence="2">Belongs to the FAD-binding monooxygenase family.</text>
</comment>
<evidence type="ECO:0000256" key="4">
    <source>
        <dbReference type="ARBA" id="ARBA00022827"/>
    </source>
</evidence>
<sequence>MERLTNGLGNSFLPSGPKKAPYGNHPIHESSTRPLHVVIVGAGPSGIALSIQLKSMPHVTYQVFEKNADVGGTWFENRYPGAACDVASHAYQYTFAPNPNWSHHFAPAEEIGEYFKTVAARYELYDRIKFNAEVTRAEWDEELGRWAVAIRDSESGASSQTHGDIFINAGGILNAWKWPEIPGLRAFTGPCLHTASWDPSVDLQGKRIGVIGSGATGAQLVPQMQKIGQSVTVFVRSPSYILPHVGFGIEASSYNEKYSEIQKQGFRDDAIGYKRFRKAIEQQMNENFRASIKGSVAQQEARSWAEKSMREAIISPELQHKLIPDWELGCRRITPGRPYLEAVQELNVEIERSPIDRITESGIHTSDGVIHELDAIVCATGFDTSFRPRYPIIGRNRVDLRDLWGAQTPEAYLGLAVSGFPNYFTVLGPNCPIANGSLIPCIEWSAKYIGQVLQKMQACQIRTVDAKCDMQNFLNEYMQTVHRDLVWSGNCVSWYKERKTGKVTAVWPGSSIHYMEAIEVPRWEDFDIGYCHRNPFMFLGRGESQREAKGEDLTFYLPDGPAAWK</sequence>
<comment type="cofactor">
    <cofactor evidence="1">
        <name>FAD</name>
        <dbReference type="ChEBI" id="CHEBI:57692"/>
    </cofactor>
</comment>
<dbReference type="PRINTS" id="PR00411">
    <property type="entry name" value="PNDRDTASEI"/>
</dbReference>
<dbReference type="Proteomes" id="UP001610446">
    <property type="component" value="Unassembled WGS sequence"/>
</dbReference>
<organism evidence="7 8">
    <name type="scientific">Aspergillus pseudoustus</name>
    <dbReference type="NCBI Taxonomy" id="1810923"/>
    <lineage>
        <taxon>Eukaryota</taxon>
        <taxon>Fungi</taxon>
        <taxon>Dikarya</taxon>
        <taxon>Ascomycota</taxon>
        <taxon>Pezizomycotina</taxon>
        <taxon>Eurotiomycetes</taxon>
        <taxon>Eurotiomycetidae</taxon>
        <taxon>Eurotiales</taxon>
        <taxon>Aspergillaceae</taxon>
        <taxon>Aspergillus</taxon>
        <taxon>Aspergillus subgen. Nidulantes</taxon>
    </lineage>
</organism>
<evidence type="ECO:0000256" key="6">
    <source>
        <dbReference type="SAM" id="MobiDB-lite"/>
    </source>
</evidence>
<proteinExistence type="inferred from homology"/>
<dbReference type="InterPro" id="IPR051209">
    <property type="entry name" value="FAD-bind_Monooxygenase_sf"/>
</dbReference>